<dbReference type="PANTHER" id="PTHR12753:SF0">
    <property type="entry name" value="ALPHA N-TERMINAL PROTEIN METHYLTRANSFERASE 1"/>
    <property type="match status" value="1"/>
</dbReference>
<name>A0A640KT16_LEITA</name>
<comment type="caution">
    <text evidence="12">The sequence shown here is derived from an EMBL/GenBank/DDBJ whole genome shotgun (WGS) entry which is preliminary data.</text>
</comment>
<accession>A0A640KT16</accession>
<evidence type="ECO:0000256" key="6">
    <source>
        <dbReference type="ARBA" id="ARBA00039449"/>
    </source>
</evidence>
<dbReference type="PIRSF" id="PIRSF016958">
    <property type="entry name" value="DUF858_MeTrfase_lik"/>
    <property type="match status" value="1"/>
</dbReference>
<evidence type="ECO:0000256" key="10">
    <source>
        <dbReference type="ARBA" id="ARBA00048167"/>
    </source>
</evidence>
<dbReference type="OrthoDB" id="1298661at2759"/>
<comment type="catalytic activity">
    <reaction evidence="10">
        <text>N-terminal L-alanyl-L-prolyl-L-lysyl-[protein] + 3 S-adenosyl-L-methionine = N-terminal N,N,N-trimethyl-L-alanyl-L-prolyl-L-lysyl-[protein] + 3 S-adenosyl-L-homocysteine + 3 H(+)</text>
        <dbReference type="Rhea" id="RHEA:54712"/>
        <dbReference type="Rhea" id="RHEA-COMP:13785"/>
        <dbReference type="Rhea" id="RHEA-COMP:13971"/>
        <dbReference type="ChEBI" id="CHEBI:15378"/>
        <dbReference type="ChEBI" id="CHEBI:57856"/>
        <dbReference type="ChEBI" id="CHEBI:59789"/>
        <dbReference type="ChEBI" id="CHEBI:138057"/>
        <dbReference type="ChEBI" id="CHEBI:138315"/>
        <dbReference type="EC" id="2.1.1.244"/>
    </reaction>
</comment>
<dbReference type="AlphaFoldDB" id="A0A640KT16"/>
<reference evidence="12" key="1">
    <citation type="submission" date="2019-11" db="EMBL/GenBank/DDBJ databases">
        <title>Leishmania tarentolae CDS.</title>
        <authorList>
            <person name="Goto Y."/>
            <person name="Yamagishi J."/>
        </authorList>
    </citation>
    <scope>NUCLEOTIDE SEQUENCE [LARGE SCALE GENOMIC DNA]</scope>
    <source>
        <strain evidence="12">Parrot Tar II</strain>
    </source>
</reference>
<evidence type="ECO:0000256" key="9">
    <source>
        <dbReference type="ARBA" id="ARBA00047885"/>
    </source>
</evidence>
<feature type="binding site" evidence="11">
    <location>
        <position position="116"/>
    </location>
    <ligand>
        <name>S-adenosyl-L-methionine</name>
        <dbReference type="ChEBI" id="CHEBI:59789"/>
    </ligand>
</feature>
<evidence type="ECO:0000256" key="4">
    <source>
        <dbReference type="ARBA" id="ARBA00022691"/>
    </source>
</evidence>
<evidence type="ECO:0000256" key="7">
    <source>
        <dbReference type="ARBA" id="ARBA00043129"/>
    </source>
</evidence>
<dbReference type="PANTHER" id="PTHR12753">
    <property type="entry name" value="AD-003 - RELATED"/>
    <property type="match status" value="1"/>
</dbReference>
<dbReference type="GO" id="GO:0005737">
    <property type="term" value="C:cytoplasm"/>
    <property type="evidence" value="ECO:0007669"/>
    <property type="project" value="TreeGrafter"/>
</dbReference>
<comment type="catalytic activity">
    <reaction evidence="8">
        <text>N-terminal L-seryl-L-prolyl-L-lysyl-[protein] + 3 S-adenosyl-L-methionine = N-terminal N,N,N-trimethyl-L-seryl-L-prolyl-L-lysyl-[protein] + 3 S-adenosyl-L-homocysteine + 3 H(+)</text>
        <dbReference type="Rhea" id="RHEA:54724"/>
        <dbReference type="Rhea" id="RHEA-COMP:13789"/>
        <dbReference type="Rhea" id="RHEA-COMP:13973"/>
        <dbReference type="ChEBI" id="CHEBI:15378"/>
        <dbReference type="ChEBI" id="CHEBI:57856"/>
        <dbReference type="ChEBI" id="CHEBI:59789"/>
        <dbReference type="ChEBI" id="CHEBI:138061"/>
        <dbReference type="ChEBI" id="CHEBI:138317"/>
        <dbReference type="EC" id="2.1.1.244"/>
    </reaction>
</comment>
<keyword evidence="4 11" id="KW-0949">S-adenosyl-L-methionine</keyword>
<evidence type="ECO:0000256" key="11">
    <source>
        <dbReference type="PIRSR" id="PIRSR016958-1"/>
    </source>
</evidence>
<evidence type="ECO:0000313" key="13">
    <source>
        <dbReference type="Proteomes" id="UP000419144"/>
    </source>
</evidence>
<dbReference type="CDD" id="cd02440">
    <property type="entry name" value="AdoMet_MTases"/>
    <property type="match status" value="1"/>
</dbReference>
<evidence type="ECO:0000256" key="2">
    <source>
        <dbReference type="ARBA" id="ARBA00022603"/>
    </source>
</evidence>
<keyword evidence="2" id="KW-0489">Methyltransferase</keyword>
<proteinExistence type="inferred from homology"/>
<sequence length="269" mass="30089">MPATRDACCAFFSTTPRTRMPSKGASSLRLPISGGDTNGKMYRSTDEMWKAELTGDLYDSQKGWYGKALEYWSTVPATVSGVLGGMDHVHDVDIKGSRSFIEGLPGRGTVRALDCGAGIGRIAKHLLTKLYATTDLLEPVEHMLEEAKRELAGMPVGKFILASMEMATLPPNTYDLIVIQWTAIYLTDDDFVKFFKHCQQALTPNGYIFFKENCSTGDRFLVDKEDSSLTRSDIHYKRLFSEAGVRVMKEAFQKEWPTDLLPVKMYALK</sequence>
<evidence type="ECO:0000313" key="12">
    <source>
        <dbReference type="EMBL" id="GET90687.1"/>
    </source>
</evidence>
<dbReference type="EMBL" id="BLBS01000043">
    <property type="protein sequence ID" value="GET90687.1"/>
    <property type="molecule type" value="Genomic_DNA"/>
</dbReference>
<dbReference type="EC" id="2.1.1.244" evidence="5"/>
<dbReference type="InterPro" id="IPR029063">
    <property type="entry name" value="SAM-dependent_MTases_sf"/>
</dbReference>
<evidence type="ECO:0000256" key="5">
    <source>
        <dbReference type="ARBA" id="ARBA00039112"/>
    </source>
</evidence>
<dbReference type="GO" id="GO:0071885">
    <property type="term" value="F:N-terminal protein N-methyltransferase activity"/>
    <property type="evidence" value="ECO:0007669"/>
    <property type="project" value="UniProtKB-EC"/>
</dbReference>
<dbReference type="Pfam" id="PF05891">
    <property type="entry name" value="Methyltransf_PK"/>
    <property type="match status" value="1"/>
</dbReference>
<keyword evidence="3" id="KW-0808">Transferase</keyword>
<dbReference type="SUPFAM" id="SSF53335">
    <property type="entry name" value="S-adenosyl-L-methionine-dependent methyltransferases"/>
    <property type="match status" value="1"/>
</dbReference>
<evidence type="ECO:0000256" key="1">
    <source>
        <dbReference type="ARBA" id="ARBA00009059"/>
    </source>
</evidence>
<dbReference type="Gene3D" id="3.40.50.150">
    <property type="entry name" value="Vaccinia Virus protein VP39"/>
    <property type="match status" value="1"/>
</dbReference>
<comment type="catalytic activity">
    <reaction evidence="9">
        <text>N-terminal L-prolyl-L-prolyl-L-lysyl-[protein] + 2 S-adenosyl-L-methionine = N-terminal N,N-dimethyl-L-prolyl-L-prolyl-L-lysyl-[protein] + 2 S-adenosyl-L-homocysteine + 2 H(+)</text>
        <dbReference type="Rhea" id="RHEA:54736"/>
        <dbReference type="Rhea" id="RHEA-COMP:13787"/>
        <dbReference type="Rhea" id="RHEA-COMP:13974"/>
        <dbReference type="ChEBI" id="CHEBI:15378"/>
        <dbReference type="ChEBI" id="CHEBI:57856"/>
        <dbReference type="ChEBI" id="CHEBI:59789"/>
        <dbReference type="ChEBI" id="CHEBI:138059"/>
        <dbReference type="ChEBI" id="CHEBI:138318"/>
        <dbReference type="EC" id="2.1.1.244"/>
    </reaction>
</comment>
<feature type="binding site" evidence="11">
    <location>
        <position position="121"/>
    </location>
    <ligand>
        <name>S-adenosyl-L-methionine</name>
        <dbReference type="ChEBI" id="CHEBI:59789"/>
    </ligand>
</feature>
<dbReference type="FunFam" id="3.40.50.150:FF:000245">
    <property type="entry name" value="Methyltransferase domain containing protein"/>
    <property type="match status" value="1"/>
</dbReference>
<organism evidence="12 13">
    <name type="scientific">Leishmania tarentolae</name>
    <name type="common">Sauroleishmania tarentolae</name>
    <dbReference type="NCBI Taxonomy" id="5689"/>
    <lineage>
        <taxon>Eukaryota</taxon>
        <taxon>Discoba</taxon>
        <taxon>Euglenozoa</taxon>
        <taxon>Kinetoplastea</taxon>
        <taxon>Metakinetoplastina</taxon>
        <taxon>Trypanosomatida</taxon>
        <taxon>Trypanosomatidae</taxon>
        <taxon>Leishmaniinae</taxon>
        <taxon>Leishmania</taxon>
        <taxon>lizard Leishmania</taxon>
    </lineage>
</organism>
<dbReference type="Proteomes" id="UP000419144">
    <property type="component" value="Unassembled WGS sequence"/>
</dbReference>
<evidence type="ECO:0000256" key="3">
    <source>
        <dbReference type="ARBA" id="ARBA00022679"/>
    </source>
</evidence>
<dbReference type="VEuPathDB" id="TriTrypDB:LtaPh_3009400"/>
<dbReference type="InterPro" id="IPR008576">
    <property type="entry name" value="MeTrfase_NTM1"/>
</dbReference>
<comment type="similarity">
    <text evidence="1">Belongs to the methyltransferase superfamily. NTM1 family.</text>
</comment>
<keyword evidence="13" id="KW-1185">Reference proteome</keyword>
<gene>
    <name evidence="12" type="ORF">LtaPh_3009400</name>
</gene>
<evidence type="ECO:0000256" key="8">
    <source>
        <dbReference type="ARBA" id="ARBA00047306"/>
    </source>
</evidence>
<protein>
    <recommendedName>
        <fullName evidence="6">Alpha N-terminal protein methyltransferase 1</fullName>
        <ecNumber evidence="5">2.1.1.244</ecNumber>
    </recommendedName>
    <alternativeName>
        <fullName evidence="7">X-Pro-Lys N-terminal protein methyltransferase 1</fullName>
    </alternativeName>
</protein>
<dbReference type="GO" id="GO:0032259">
    <property type="term" value="P:methylation"/>
    <property type="evidence" value="ECO:0007669"/>
    <property type="project" value="UniProtKB-KW"/>
</dbReference>
<feature type="binding site" evidence="11">
    <location>
        <position position="180"/>
    </location>
    <ligand>
        <name>S-adenosyl-L-methionine</name>
        <dbReference type="ChEBI" id="CHEBI:59789"/>
    </ligand>
</feature>